<organism evidence="3 4">
    <name type="scientific">Stygiobacter electus</name>
    <dbReference type="NCBI Taxonomy" id="3032292"/>
    <lineage>
        <taxon>Bacteria</taxon>
        <taxon>Pseudomonadati</taxon>
        <taxon>Ignavibacteriota</taxon>
        <taxon>Ignavibacteria</taxon>
        <taxon>Ignavibacteriales</taxon>
        <taxon>Melioribacteraceae</taxon>
        <taxon>Stygiobacter</taxon>
    </lineage>
</organism>
<reference evidence="3" key="1">
    <citation type="submission" date="2023-03" db="EMBL/GenBank/DDBJ databases">
        <title>Stygiobacter electus gen. nov., sp. nov., facultatively anaerobic thermotolerant bacterium of the class Ignavibacteria from a well of Yessentuki mineral water deposit.</title>
        <authorList>
            <person name="Podosokorskaya O.A."/>
            <person name="Elcheninov A.G."/>
            <person name="Petrova N.F."/>
            <person name="Zavarzina D.G."/>
            <person name="Kublanov I.V."/>
            <person name="Merkel A.Y."/>
        </authorList>
    </citation>
    <scope>NUCLEOTIDE SEQUENCE</scope>
    <source>
        <strain evidence="3">09-Me</strain>
    </source>
</reference>
<sequence>MHDKHYRSIIKSITWRLTGSIDTTIISYLLTGDYKIALSIGGIEIFTKIILYYLHERIWNKIKFGKEQKSEPEYHI</sequence>
<keyword evidence="4" id="KW-1185">Reference proteome</keyword>
<dbReference type="InterPro" id="IPR018638">
    <property type="entry name" value="DUF2061_membrane"/>
</dbReference>
<feature type="transmembrane region" description="Helical" evidence="1">
    <location>
        <begin position="12"/>
        <end position="30"/>
    </location>
</feature>
<keyword evidence="1" id="KW-1133">Transmembrane helix</keyword>
<name>A0AAE3TCN5_9BACT</name>
<accession>A0AAE3TCN5</accession>
<keyword evidence="1" id="KW-0472">Membrane</keyword>
<dbReference type="AlphaFoldDB" id="A0AAE3TCN5"/>
<evidence type="ECO:0000256" key="1">
    <source>
        <dbReference type="SAM" id="Phobius"/>
    </source>
</evidence>
<keyword evidence="1" id="KW-0812">Transmembrane</keyword>
<feature type="transmembrane region" description="Helical" evidence="1">
    <location>
        <begin position="36"/>
        <end position="54"/>
    </location>
</feature>
<gene>
    <name evidence="3" type="ORF">P0M35_08155</name>
</gene>
<dbReference type="Pfam" id="PF09834">
    <property type="entry name" value="DUF2061"/>
    <property type="match status" value="1"/>
</dbReference>
<proteinExistence type="predicted"/>
<dbReference type="Proteomes" id="UP001221302">
    <property type="component" value="Unassembled WGS sequence"/>
</dbReference>
<dbReference type="RefSeq" id="WP_321535888.1">
    <property type="nucleotide sequence ID" value="NZ_JARGDL010000010.1"/>
</dbReference>
<feature type="domain" description="DUF2061" evidence="2">
    <location>
        <begin position="9"/>
        <end position="60"/>
    </location>
</feature>
<evidence type="ECO:0000313" key="3">
    <source>
        <dbReference type="EMBL" id="MDF1612120.1"/>
    </source>
</evidence>
<comment type="caution">
    <text evidence="3">The sequence shown here is derived from an EMBL/GenBank/DDBJ whole genome shotgun (WGS) entry which is preliminary data.</text>
</comment>
<protein>
    <submittedName>
        <fullName evidence="3">DUF2061 domain-containing protein</fullName>
    </submittedName>
</protein>
<dbReference type="EMBL" id="JARGDL010000010">
    <property type="protein sequence ID" value="MDF1612120.1"/>
    <property type="molecule type" value="Genomic_DNA"/>
</dbReference>
<evidence type="ECO:0000259" key="2">
    <source>
        <dbReference type="Pfam" id="PF09834"/>
    </source>
</evidence>
<evidence type="ECO:0000313" key="4">
    <source>
        <dbReference type="Proteomes" id="UP001221302"/>
    </source>
</evidence>